<proteinExistence type="predicted"/>
<evidence type="ECO:0000313" key="1">
    <source>
        <dbReference type="Ensembl" id="ENSOARP00020010685.2"/>
    </source>
</evidence>
<organism evidence="1">
    <name type="scientific">Ovis aries</name>
    <name type="common">Sheep</name>
    <dbReference type="NCBI Taxonomy" id="9940"/>
    <lineage>
        <taxon>Eukaryota</taxon>
        <taxon>Metazoa</taxon>
        <taxon>Chordata</taxon>
        <taxon>Craniata</taxon>
        <taxon>Vertebrata</taxon>
        <taxon>Euteleostomi</taxon>
        <taxon>Mammalia</taxon>
        <taxon>Eutheria</taxon>
        <taxon>Laurasiatheria</taxon>
        <taxon>Artiodactyla</taxon>
        <taxon>Ruminantia</taxon>
        <taxon>Pecora</taxon>
        <taxon>Bovidae</taxon>
        <taxon>Caprinae</taxon>
        <taxon>Ovis</taxon>
    </lineage>
</organism>
<reference evidence="1" key="3">
    <citation type="submission" date="2025-09" db="UniProtKB">
        <authorList>
            <consortium name="Ensembl"/>
        </authorList>
    </citation>
    <scope>IDENTIFICATION</scope>
</reference>
<name>A0AC11B878_SHEEP</name>
<protein>
    <submittedName>
        <fullName evidence="1">Uncharacterized protein</fullName>
    </submittedName>
</protein>
<accession>A0AC11B878</accession>
<sequence>VDPNRSCTAGGSCTCAGSCKCRACKCTSCRKSCCFCGTWAMPRGDKIICVCSVTNSLYCK</sequence>
<reference evidence="1" key="1">
    <citation type="submission" date="2020-11" db="EMBL/GenBank/DDBJ databases">
        <authorList>
            <person name="Davenport K.M."/>
            <person name="Bickhart D.M."/>
            <person name="Smith T.P.L."/>
            <person name="Murdoch B.M."/>
            <person name="Rosen B.D."/>
        </authorList>
    </citation>
    <scope>NUCLEOTIDE SEQUENCE [LARGE SCALE GENOMIC DNA]</scope>
    <source>
        <strain evidence="1">OAR_USU_Benz2616</strain>
    </source>
</reference>
<dbReference type="Ensembl" id="ENSOART00020012972.2">
    <property type="protein sequence ID" value="ENSOARP00020010685.2"/>
    <property type="gene ID" value="ENSOARG00020008482.2"/>
</dbReference>
<reference evidence="1" key="2">
    <citation type="submission" date="2025-08" db="UniProtKB">
        <authorList>
            <consortium name="Ensembl"/>
        </authorList>
    </citation>
    <scope>IDENTIFICATION</scope>
</reference>